<evidence type="ECO:0000313" key="3">
    <source>
        <dbReference type="Proteomes" id="UP000399805"/>
    </source>
</evidence>
<dbReference type="AlphaFoldDB" id="A0A6I8LGS1"/>
<feature type="region of interest" description="Disordered" evidence="1">
    <location>
        <begin position="1"/>
        <end position="25"/>
    </location>
</feature>
<dbReference type="EMBL" id="CABVGP010000001">
    <property type="protein sequence ID" value="VVJ15227.1"/>
    <property type="molecule type" value="Genomic_DNA"/>
</dbReference>
<evidence type="ECO:0000313" key="2">
    <source>
        <dbReference type="EMBL" id="VVJ15227.1"/>
    </source>
</evidence>
<proteinExistence type="predicted"/>
<sequence>MKRAWSTTAPFGHGRPAIGRRPDDDHDHQFLRFSLWTRKCAREQHRVEGSLPGE</sequence>
<evidence type="ECO:0000256" key="1">
    <source>
        <dbReference type="SAM" id="MobiDB-lite"/>
    </source>
</evidence>
<keyword evidence="3" id="KW-1185">Reference proteome</keyword>
<reference evidence="2 3" key="1">
    <citation type="submission" date="2019-09" db="EMBL/GenBank/DDBJ databases">
        <authorList>
            <person name="Leyn A S."/>
        </authorList>
    </citation>
    <scope>NUCLEOTIDE SEQUENCE [LARGE SCALE GENOMIC DNA]</scope>
    <source>
        <strain evidence="2">AA231_1</strain>
    </source>
</reference>
<accession>A0A6I8LGS1</accession>
<dbReference type="Proteomes" id="UP000399805">
    <property type="component" value="Unassembled WGS sequence"/>
</dbReference>
<protein>
    <submittedName>
        <fullName evidence="2">Uncharacterized protein</fullName>
    </submittedName>
</protein>
<gene>
    <name evidence="2" type="ORF">AA23TX_00248</name>
</gene>
<name>A0A6I8LGS1_9PSEU</name>
<organism evidence="2 3">
    <name type="scientific">Amycolatopsis camponoti</name>
    <dbReference type="NCBI Taxonomy" id="2606593"/>
    <lineage>
        <taxon>Bacteria</taxon>
        <taxon>Bacillati</taxon>
        <taxon>Actinomycetota</taxon>
        <taxon>Actinomycetes</taxon>
        <taxon>Pseudonocardiales</taxon>
        <taxon>Pseudonocardiaceae</taxon>
        <taxon>Amycolatopsis</taxon>
    </lineage>
</organism>